<sequence>MATVGAARQAWRRLEPLHAMIYFVPEAPRRYRDLGVADVMTGYFASRVAAMGAVSAEVVIATFFNFCPDLVRRGIPQVWEVASPEKLIAARLDAVGSALRRVGIHELPELPATLELARRAAEEACHHVQGRPLFAAHAAQPWPDDPLLQLWHAQTLLREYRGDGHIAALVSEGLTGLEALILYAAMAHGMDPLLKATRGWPQEAWTAAEEGLRARGLLGDGLSLTDHGQEFRQAIEDRTDVLAFPAYAVLDDEECERLAELARVFGRAVVGAGLLNFR</sequence>
<evidence type="ECO:0000313" key="1">
    <source>
        <dbReference type="EMBL" id="GIH28426.1"/>
    </source>
</evidence>
<dbReference type="EMBL" id="BOOA01000080">
    <property type="protein sequence ID" value="GIH28426.1"/>
    <property type="molecule type" value="Genomic_DNA"/>
</dbReference>
<evidence type="ECO:0000313" key="2">
    <source>
        <dbReference type="Proteomes" id="UP000640052"/>
    </source>
</evidence>
<dbReference type="NCBIfam" id="NF047719">
    <property type="entry name" value="SCO6745_fam_HTH"/>
    <property type="match status" value="1"/>
</dbReference>
<name>A0A919UNE9_9ACTN</name>
<dbReference type="Proteomes" id="UP000640052">
    <property type="component" value="Unassembled WGS sequence"/>
</dbReference>
<reference evidence="1" key="1">
    <citation type="submission" date="2021-01" db="EMBL/GenBank/DDBJ databases">
        <title>Whole genome shotgun sequence of Acrocarpospora phusangensis NBRC 108782.</title>
        <authorList>
            <person name="Komaki H."/>
            <person name="Tamura T."/>
        </authorList>
    </citation>
    <scope>NUCLEOTIDE SEQUENCE</scope>
    <source>
        <strain evidence="1">NBRC 108782</strain>
    </source>
</reference>
<dbReference type="Pfam" id="PF21863">
    <property type="entry name" value="HTH_67"/>
    <property type="match status" value="1"/>
</dbReference>
<evidence type="ECO:0008006" key="3">
    <source>
        <dbReference type="Google" id="ProtNLM"/>
    </source>
</evidence>
<keyword evidence="2" id="KW-1185">Reference proteome</keyword>
<dbReference type="InterPro" id="IPR054058">
    <property type="entry name" value="HTH_67"/>
</dbReference>
<dbReference type="RefSeq" id="WP_204045039.1">
    <property type="nucleotide sequence ID" value="NZ_BOOA01000080.1"/>
</dbReference>
<protein>
    <recommendedName>
        <fullName evidence="3">SalK</fullName>
    </recommendedName>
</protein>
<accession>A0A919UNE9</accession>
<gene>
    <name evidence="1" type="ORF">Aph01nite_67360</name>
</gene>
<comment type="caution">
    <text evidence="1">The sequence shown here is derived from an EMBL/GenBank/DDBJ whole genome shotgun (WGS) entry which is preliminary data.</text>
</comment>
<dbReference type="AlphaFoldDB" id="A0A919UNE9"/>
<proteinExistence type="predicted"/>
<organism evidence="1 2">
    <name type="scientific">Acrocarpospora phusangensis</name>
    <dbReference type="NCBI Taxonomy" id="1070424"/>
    <lineage>
        <taxon>Bacteria</taxon>
        <taxon>Bacillati</taxon>
        <taxon>Actinomycetota</taxon>
        <taxon>Actinomycetes</taxon>
        <taxon>Streptosporangiales</taxon>
        <taxon>Streptosporangiaceae</taxon>
        <taxon>Acrocarpospora</taxon>
    </lineage>
</organism>